<dbReference type="Gene3D" id="3.90.1200.10">
    <property type="match status" value="1"/>
</dbReference>
<accession>A0A561U5E3</accession>
<gene>
    <name evidence="2" type="ORF">FHU35_13265</name>
</gene>
<feature type="domain" description="Aminoglycoside phosphotransferase" evidence="1">
    <location>
        <begin position="56"/>
        <end position="264"/>
    </location>
</feature>
<keyword evidence="3" id="KW-1185">Reference proteome</keyword>
<organism evidence="2 3">
    <name type="scientific">Saccharopolyspora dendranthemae</name>
    <dbReference type="NCBI Taxonomy" id="1181886"/>
    <lineage>
        <taxon>Bacteria</taxon>
        <taxon>Bacillati</taxon>
        <taxon>Actinomycetota</taxon>
        <taxon>Actinomycetes</taxon>
        <taxon>Pseudonocardiales</taxon>
        <taxon>Pseudonocardiaceae</taxon>
        <taxon>Saccharopolyspora</taxon>
    </lineage>
</organism>
<evidence type="ECO:0000259" key="1">
    <source>
        <dbReference type="Pfam" id="PF01636"/>
    </source>
</evidence>
<evidence type="ECO:0000313" key="2">
    <source>
        <dbReference type="EMBL" id="TWF94553.1"/>
    </source>
</evidence>
<dbReference type="Proteomes" id="UP000316184">
    <property type="component" value="Unassembled WGS sequence"/>
</dbReference>
<dbReference type="GO" id="GO:0016740">
    <property type="term" value="F:transferase activity"/>
    <property type="evidence" value="ECO:0007669"/>
    <property type="project" value="UniProtKB-KW"/>
</dbReference>
<proteinExistence type="predicted"/>
<dbReference type="InterPro" id="IPR011009">
    <property type="entry name" value="Kinase-like_dom_sf"/>
</dbReference>
<reference evidence="2 3" key="1">
    <citation type="submission" date="2019-06" db="EMBL/GenBank/DDBJ databases">
        <title>Sequencing the genomes of 1000 actinobacteria strains.</title>
        <authorList>
            <person name="Klenk H.-P."/>
        </authorList>
    </citation>
    <scope>NUCLEOTIDE SEQUENCE [LARGE SCALE GENOMIC DNA]</scope>
    <source>
        <strain evidence="2 3">DSM 46699</strain>
    </source>
</reference>
<comment type="caution">
    <text evidence="2">The sequence shown here is derived from an EMBL/GenBank/DDBJ whole genome shotgun (WGS) entry which is preliminary data.</text>
</comment>
<dbReference type="SUPFAM" id="SSF56112">
    <property type="entry name" value="Protein kinase-like (PK-like)"/>
    <property type="match status" value="1"/>
</dbReference>
<evidence type="ECO:0000313" key="3">
    <source>
        <dbReference type="Proteomes" id="UP000316184"/>
    </source>
</evidence>
<keyword evidence="2" id="KW-0808">Transferase</keyword>
<dbReference type="EMBL" id="VIWX01000003">
    <property type="protein sequence ID" value="TWF94553.1"/>
    <property type="molecule type" value="Genomic_DNA"/>
</dbReference>
<dbReference type="AlphaFoldDB" id="A0A561U5E3"/>
<dbReference type="InterPro" id="IPR002575">
    <property type="entry name" value="Aminoglycoside_PTrfase"/>
</dbReference>
<dbReference type="Pfam" id="PF01636">
    <property type="entry name" value="APH"/>
    <property type="match status" value="1"/>
</dbReference>
<name>A0A561U5E3_9PSEU</name>
<sequence>MAAGDVGVENMRMKTYQVQQDQSVPPELELALTEICETVGLNPRGARLIRFINNGVFLLRDEPVIVRVVLSSSFAHRARTAVEAAHWLAMHGVPAVRLLPGVEQPVHSGAHCGTLWQFVPEEGRVPGSADLGNLLRQMHSQPLAEETFKPWKPMADIRRRLNDAVDIDPEDHAFLQQRCDYLEEQLDELEFPLSPAVIHADAHLGNVIGGPDGPLLCDLDSLCIGQPEWDLTPIAVGSLRMGYPAEWHRELADAYGFDITSWEGFPVLRELRELKITTGVLPILRTNPGVREQLSWRLRTIREGDLDTQWAPYS</sequence>
<protein>
    <submittedName>
        <fullName evidence="2">Phosphotransferase family enzyme</fullName>
    </submittedName>
</protein>